<keyword evidence="3" id="KW-0472">Membrane</keyword>
<dbReference type="GO" id="GO:0016020">
    <property type="term" value="C:membrane"/>
    <property type="evidence" value="ECO:0007669"/>
    <property type="project" value="UniProtKB-SubCell"/>
</dbReference>
<dbReference type="InterPro" id="IPR004846">
    <property type="entry name" value="T2SS/T3SS_dom"/>
</dbReference>
<evidence type="ECO:0000256" key="5">
    <source>
        <dbReference type="RuleBase" id="RU004003"/>
    </source>
</evidence>
<evidence type="ECO:0000259" key="7">
    <source>
        <dbReference type="Pfam" id="PF00263"/>
    </source>
</evidence>
<evidence type="ECO:0000313" key="8">
    <source>
        <dbReference type="EMBL" id="BDS06176.1"/>
    </source>
</evidence>
<dbReference type="PANTHER" id="PTHR30332:SF24">
    <property type="entry name" value="SECRETIN GSPD-RELATED"/>
    <property type="match status" value="1"/>
</dbReference>
<dbReference type="InterPro" id="IPR049997">
    <property type="entry name" value="Amuc_1098-like"/>
</dbReference>
<evidence type="ECO:0000256" key="3">
    <source>
        <dbReference type="ARBA" id="ARBA00023136"/>
    </source>
</evidence>
<dbReference type="InterPro" id="IPR050810">
    <property type="entry name" value="Bact_Secretion_Sys_Channel"/>
</dbReference>
<dbReference type="EMBL" id="AP026866">
    <property type="protein sequence ID" value="BDS06176.1"/>
    <property type="molecule type" value="Genomic_DNA"/>
</dbReference>
<comment type="similarity">
    <text evidence="5">Belongs to the bacterial secretin family.</text>
</comment>
<dbReference type="PANTHER" id="PTHR30332">
    <property type="entry name" value="PROBABLE GENERAL SECRETION PATHWAY PROTEIN D"/>
    <property type="match status" value="1"/>
</dbReference>
<dbReference type="NCBIfam" id="NF042912">
    <property type="entry name" value="Amuc_1098_fam"/>
    <property type="match status" value="1"/>
</dbReference>
<keyword evidence="4" id="KW-0802">TPR repeat</keyword>
<accession>A0AAT9FJQ2</accession>
<feature type="repeat" description="TPR" evidence="4">
    <location>
        <begin position="53"/>
        <end position="86"/>
    </location>
</feature>
<dbReference type="InterPro" id="IPR019734">
    <property type="entry name" value="TPR_rpt"/>
</dbReference>
<dbReference type="SUPFAM" id="SSF48452">
    <property type="entry name" value="TPR-like"/>
    <property type="match status" value="1"/>
</dbReference>
<evidence type="ECO:0000256" key="1">
    <source>
        <dbReference type="ARBA" id="ARBA00004370"/>
    </source>
</evidence>
<evidence type="ECO:0000256" key="4">
    <source>
        <dbReference type="PROSITE-ProRule" id="PRU00339"/>
    </source>
</evidence>
<sequence>MEKLSLSYRRQITRTGLACVLGMCTPQILTPAIAQESVVQKELNRRAANARQAYELLKTGDAAYEKQDYKTAVKDYAQAFELLPNGFKTEEIRVVAGVRYATAATERARKLAKGGDYDAARQLLDRVLQPEIAPTHMGALKLRQQIEDPIRYNHALTPEHVRDAEKVGRHLREAEGFYSLGQYDRALTIYNSVLRIDPYNHAARRGMEKINTVKMDYARAAKDHNRAHMLSEVDKQWEIFVPPTDAAPVPVPLTRPEDLAPDIRDRLAGITIEVIDLDNVTLNEALDFIRLQSRLGDTPGPNGEKTGVNIILNVGPPSTDTAKKIAATRISLKARNLPLSKVLDYVTDQSHTQWRTDGVGVLVTPLGSIDGALSSRTFRVPPNFLTSASTNQKEDDGNVFDSDSNDRGEGLLPEKMSITDFLKQNGVSFPDGASATYTPSTNTLIVRNTLDNIDLVDQLVSLVADEEPVQVAIKTTIIRVSEKKLKELGFDWAITPWAFGKGGVLGGGTTGNGTPLGVIPQPPFTAVNGNPITSGNRSGSGAIQQDSIDTFLNATSTGSPSSTATRAPGILTLSYVGSGVQVQMMMRGLNQNTGADIMVNPSTISRSGERSKIEIIREFIYPTEYEPPELPNSVGGDVFIDPTTGEQASASPPTPVTPSHPTAFETRNVGVTLEVEPTVGPDKQYIELSLRPELVEFEGFVNYGSPINGVSAGGLGIDLGNLGTGNVFTTTGGSFGRVTDNRILMPVFKVIRLPNSSLTIQDGHTVVIGGLMTSRKTKVEDKTPILGDVPYLGRLFRSEADQTFTEAIIIMVNAELVDPTGKPWRQR</sequence>
<dbReference type="SMART" id="SM00028">
    <property type="entry name" value="TPR"/>
    <property type="match status" value="3"/>
</dbReference>
<dbReference type="Gene3D" id="1.25.40.10">
    <property type="entry name" value="Tetratricopeptide repeat domain"/>
    <property type="match status" value="2"/>
</dbReference>
<feature type="domain" description="Type II/III secretion system secretin-like" evidence="7">
    <location>
        <begin position="638"/>
        <end position="817"/>
    </location>
</feature>
<dbReference type="InterPro" id="IPR011990">
    <property type="entry name" value="TPR-like_helical_dom_sf"/>
</dbReference>
<dbReference type="Pfam" id="PF00263">
    <property type="entry name" value="Secretin"/>
    <property type="match status" value="1"/>
</dbReference>
<protein>
    <recommendedName>
        <fullName evidence="7">Type II/III secretion system secretin-like domain-containing protein</fullName>
    </recommendedName>
</protein>
<dbReference type="GO" id="GO:0015627">
    <property type="term" value="C:type II protein secretion system complex"/>
    <property type="evidence" value="ECO:0007669"/>
    <property type="project" value="TreeGrafter"/>
</dbReference>
<evidence type="ECO:0000256" key="2">
    <source>
        <dbReference type="ARBA" id="ARBA00022729"/>
    </source>
</evidence>
<reference evidence="8" key="1">
    <citation type="submission" date="2024-07" db="EMBL/GenBank/DDBJ databases">
        <title>Complete genome sequence of Verrucomicrobiaceae bacterium NT6N.</title>
        <authorList>
            <person name="Huang C."/>
            <person name="Takami H."/>
            <person name="Hamasaki K."/>
        </authorList>
    </citation>
    <scope>NUCLEOTIDE SEQUENCE</scope>
    <source>
        <strain evidence="8">NT6N</strain>
    </source>
</reference>
<feature type="region of interest" description="Disordered" evidence="6">
    <location>
        <begin position="643"/>
        <end position="662"/>
    </location>
</feature>
<organism evidence="8">
    <name type="scientific">Oceaniferula spumae</name>
    <dbReference type="NCBI Taxonomy" id="2979115"/>
    <lineage>
        <taxon>Bacteria</taxon>
        <taxon>Pseudomonadati</taxon>
        <taxon>Verrucomicrobiota</taxon>
        <taxon>Verrucomicrobiia</taxon>
        <taxon>Verrucomicrobiales</taxon>
        <taxon>Verrucomicrobiaceae</taxon>
        <taxon>Oceaniferula</taxon>
    </lineage>
</organism>
<gene>
    <name evidence="8" type="ORF">NT6N_12160</name>
</gene>
<dbReference type="PROSITE" id="PS50005">
    <property type="entry name" value="TPR"/>
    <property type="match status" value="2"/>
</dbReference>
<proteinExistence type="inferred from homology"/>
<dbReference type="GO" id="GO:0009306">
    <property type="term" value="P:protein secretion"/>
    <property type="evidence" value="ECO:0007669"/>
    <property type="project" value="InterPro"/>
</dbReference>
<comment type="subcellular location">
    <subcellularLocation>
        <location evidence="1">Membrane</location>
    </subcellularLocation>
</comment>
<name>A0AAT9FJQ2_9BACT</name>
<feature type="region of interest" description="Disordered" evidence="6">
    <location>
        <begin position="387"/>
        <end position="409"/>
    </location>
</feature>
<keyword evidence="2" id="KW-0732">Signal</keyword>
<dbReference type="AlphaFoldDB" id="A0AAT9FJQ2"/>
<evidence type="ECO:0000256" key="6">
    <source>
        <dbReference type="SAM" id="MobiDB-lite"/>
    </source>
</evidence>
<dbReference type="KEGG" id="osu:NT6N_12160"/>
<feature type="repeat" description="TPR" evidence="4">
    <location>
        <begin position="167"/>
        <end position="200"/>
    </location>
</feature>